<reference evidence="7 8" key="2">
    <citation type="submission" date="2018-11" db="EMBL/GenBank/DDBJ databases">
        <authorList>
            <consortium name="Pathogen Informatics"/>
        </authorList>
    </citation>
    <scope>NUCLEOTIDE SEQUENCE [LARGE SCALE GENOMIC DNA]</scope>
    <source>
        <strain evidence="7 8">Egypt</strain>
    </source>
</reference>
<organism evidence="9">
    <name type="scientific">Echinostoma caproni</name>
    <dbReference type="NCBI Taxonomy" id="27848"/>
    <lineage>
        <taxon>Eukaryota</taxon>
        <taxon>Metazoa</taxon>
        <taxon>Spiralia</taxon>
        <taxon>Lophotrochozoa</taxon>
        <taxon>Platyhelminthes</taxon>
        <taxon>Trematoda</taxon>
        <taxon>Digenea</taxon>
        <taxon>Plagiorchiida</taxon>
        <taxon>Echinostomata</taxon>
        <taxon>Echinostomatoidea</taxon>
        <taxon>Echinostomatidae</taxon>
        <taxon>Echinostoma</taxon>
    </lineage>
</organism>
<dbReference type="InterPro" id="IPR013087">
    <property type="entry name" value="Znf_C2H2_type"/>
</dbReference>
<keyword evidence="8" id="KW-1185">Reference proteome</keyword>
<evidence type="ECO:0000313" key="8">
    <source>
        <dbReference type="Proteomes" id="UP000272942"/>
    </source>
</evidence>
<evidence type="ECO:0000256" key="4">
    <source>
        <dbReference type="PROSITE-ProRule" id="PRU00042"/>
    </source>
</evidence>
<feature type="region of interest" description="Disordered" evidence="5">
    <location>
        <begin position="190"/>
        <end position="214"/>
    </location>
</feature>
<evidence type="ECO:0000313" key="9">
    <source>
        <dbReference type="WBParaSite" id="ECPE_0000508201-mRNA-1"/>
    </source>
</evidence>
<dbReference type="PROSITE" id="PS50157">
    <property type="entry name" value="ZINC_FINGER_C2H2_2"/>
    <property type="match status" value="1"/>
</dbReference>
<evidence type="ECO:0000259" key="6">
    <source>
        <dbReference type="PROSITE" id="PS50157"/>
    </source>
</evidence>
<evidence type="ECO:0000256" key="3">
    <source>
        <dbReference type="ARBA" id="ARBA00022833"/>
    </source>
</evidence>
<evidence type="ECO:0000313" key="7">
    <source>
        <dbReference type="EMBL" id="VDP74453.1"/>
    </source>
</evidence>
<dbReference type="GO" id="GO:0008270">
    <property type="term" value="F:zinc ion binding"/>
    <property type="evidence" value="ECO:0007669"/>
    <property type="project" value="UniProtKB-KW"/>
</dbReference>
<name>A0A183ADN5_9TREM</name>
<dbReference type="Pfam" id="PF04500">
    <property type="entry name" value="FLYWCH"/>
    <property type="match status" value="1"/>
</dbReference>
<dbReference type="Gene3D" id="2.20.25.240">
    <property type="match status" value="1"/>
</dbReference>
<evidence type="ECO:0000256" key="2">
    <source>
        <dbReference type="ARBA" id="ARBA00022771"/>
    </source>
</evidence>
<feature type="compositionally biased region" description="Polar residues" evidence="5">
    <location>
        <begin position="201"/>
        <end position="214"/>
    </location>
</feature>
<reference evidence="9" key="1">
    <citation type="submission" date="2016-06" db="UniProtKB">
        <authorList>
            <consortium name="WormBaseParasite"/>
        </authorList>
    </citation>
    <scope>IDENTIFICATION</scope>
</reference>
<gene>
    <name evidence="7" type="ORF">ECPE_LOCUS5070</name>
</gene>
<dbReference type="WBParaSite" id="ECPE_0000508201-mRNA-1">
    <property type="protein sequence ID" value="ECPE_0000508201-mRNA-1"/>
    <property type="gene ID" value="ECPE_0000508201"/>
</dbReference>
<dbReference type="Proteomes" id="UP000272942">
    <property type="component" value="Unassembled WGS sequence"/>
</dbReference>
<dbReference type="OrthoDB" id="6159439at2759"/>
<sequence length="838" mass="90318">MQSATQLYSPHRALNCNTTMVEAITPDSVTDGVSTEELDENLCNAVSPGLSDELVDHGLGRLENQLNPAMLVVTSSGYSPPPANFSPSTAKNGEKKWNLVKVHVGFDVTRKGERSLVIDGYKFTKSRDGMGDRVFWRCSRRECKATAVTVSDRVEHIRAVHTHQPPVAAEFFAENTVRCEQEVRFNNTASYPRSRVRRRSQPNQTEHSQPQKLSATCVPIRDDVHPNSTSTHNALRSESHYEIAHPKGFEQVSPGQAISQSSTASINGFAAQTLTALITHLVETNPTTKSFRPSTSVSQPNVVACTNGPVLKTDCLDSWCGTNHTDSVTYVNGHTHPPITKTPECKTVPTRHSGPSGLEQLAAIATSFANSGTTVSCGSNNLGELNPKTSGSLSHTAPISPVSDPSLSSTESGAADNIHLSTGQMKCVTAANVIAPGTVGFIGKNSQGQLVVLSGEQLSELLRVQQSQKVSCSLEVTGHEQTVTNETTIITHSERQLPKHSTHSPPTLQPEYHANSSRHWDQSDMPGSSSIGTTNQGIEHWNSSTESITSSDSRGILSRLDDLPKSLSCFVSLSDKSPDASRVHGPPGLLVHWKKEKMRESVEEDGAYPETMDDDHSDLVQLSETPLSFTTRPDSCINRGKRQSGIGLLTEGPVSKMPCCCEDVTSRLASNTVTTVNSNQVNQAHLSTQATEMYHVGPLDTPSRQTQQSLTVSVGLDEEDTLCNQIQDGVLVKVLNTVQQLTAKLDADADPPEVIQNCRAIQACLDTIAAIKRVRSASGTCSPKTGFDTSVKPVCPTTNVFSESSLLSVHTTAQNRVIVPGAGCQNSSVRHYMDVLPV</sequence>
<protein>
    <submittedName>
        <fullName evidence="9">C2H2-type domain-containing protein</fullName>
    </submittedName>
</protein>
<dbReference type="AlphaFoldDB" id="A0A183ADN5"/>
<feature type="region of interest" description="Disordered" evidence="5">
    <location>
        <begin position="492"/>
        <end position="538"/>
    </location>
</feature>
<dbReference type="InterPro" id="IPR007588">
    <property type="entry name" value="Znf_FLYWCH"/>
</dbReference>
<proteinExistence type="predicted"/>
<evidence type="ECO:0000256" key="5">
    <source>
        <dbReference type="SAM" id="MobiDB-lite"/>
    </source>
</evidence>
<keyword evidence="2 4" id="KW-0863">Zinc-finger</keyword>
<accession>A0A183ADN5</accession>
<evidence type="ECO:0000256" key="1">
    <source>
        <dbReference type="ARBA" id="ARBA00022723"/>
    </source>
</evidence>
<feature type="domain" description="C2H2-type" evidence="6">
    <location>
        <begin position="136"/>
        <end position="166"/>
    </location>
</feature>
<keyword evidence="3" id="KW-0862">Zinc</keyword>
<feature type="compositionally biased region" description="Polar residues" evidence="5">
    <location>
        <begin position="525"/>
        <end position="537"/>
    </location>
</feature>
<keyword evidence="1" id="KW-0479">Metal-binding</keyword>
<feature type="region of interest" description="Disordered" evidence="5">
    <location>
        <begin position="386"/>
        <end position="411"/>
    </location>
</feature>
<dbReference type="EMBL" id="UZAN01041921">
    <property type="protein sequence ID" value="VDP74453.1"/>
    <property type="molecule type" value="Genomic_DNA"/>
</dbReference>